<accession>A0A437UN53</accession>
<evidence type="ECO:0000313" key="2">
    <source>
        <dbReference type="Proteomes" id="UP000288388"/>
    </source>
</evidence>
<dbReference type="RefSeq" id="WP_070558132.1">
    <property type="nucleotide sequence ID" value="NZ_JAHLOU010000025.1"/>
</dbReference>
<dbReference type="AlphaFoldDB" id="A0A437UN53"/>
<gene>
    <name evidence="1" type="ORF">EK398_09290</name>
</gene>
<proteinExistence type="predicted"/>
<comment type="caution">
    <text evidence="1">The sequence shown here is derived from an EMBL/GenBank/DDBJ whole genome shotgun (WGS) entry which is preliminary data.</text>
</comment>
<sequence>MRASDLLTALSTNVFDNNYEGIYSMYNGNLLPFTTVKIDKESNLVLFRENKKPALSMKDFYIALMNNKPRSLKIWGGSESIPVFGFKMDGNKIVV</sequence>
<evidence type="ECO:0000313" key="1">
    <source>
        <dbReference type="EMBL" id="RVU95036.1"/>
    </source>
</evidence>
<name>A0A437UN53_ENTAV</name>
<dbReference type="Proteomes" id="UP000288388">
    <property type="component" value="Unassembled WGS sequence"/>
</dbReference>
<dbReference type="EMBL" id="RYZS01000001">
    <property type="protein sequence ID" value="RVU95036.1"/>
    <property type="molecule type" value="Genomic_DNA"/>
</dbReference>
<protein>
    <submittedName>
        <fullName evidence="1">Uncharacterized protein</fullName>
    </submittedName>
</protein>
<reference evidence="1 2" key="1">
    <citation type="submission" date="2018-12" db="EMBL/GenBank/DDBJ databases">
        <title>A novel vanA-carrying plasmid in a clinical isolate of Enterococcus avium.</title>
        <authorList>
            <person name="Bernasconi O.J."/>
            <person name="Luzzaro F."/>
            <person name="Endimiani A."/>
        </authorList>
    </citation>
    <scope>NUCLEOTIDE SEQUENCE [LARGE SCALE GENOMIC DNA]</scope>
    <source>
        <strain evidence="1 2">LC0559/18</strain>
    </source>
</reference>
<organism evidence="1 2">
    <name type="scientific">Enterococcus avium</name>
    <name type="common">Streptococcus avium</name>
    <dbReference type="NCBI Taxonomy" id="33945"/>
    <lineage>
        <taxon>Bacteria</taxon>
        <taxon>Bacillati</taxon>
        <taxon>Bacillota</taxon>
        <taxon>Bacilli</taxon>
        <taxon>Lactobacillales</taxon>
        <taxon>Enterococcaceae</taxon>
        <taxon>Enterococcus</taxon>
    </lineage>
</organism>